<dbReference type="InterPro" id="IPR029018">
    <property type="entry name" value="Hex-like_dom2"/>
</dbReference>
<keyword evidence="10" id="KW-1185">Reference proteome</keyword>
<evidence type="ECO:0000256" key="6">
    <source>
        <dbReference type="PIRSR" id="PIRSR625705-1"/>
    </source>
</evidence>
<evidence type="ECO:0000313" key="9">
    <source>
        <dbReference type="EMBL" id="MXV15631.1"/>
    </source>
</evidence>
<keyword evidence="4 9" id="KW-0378">Hydrolase</keyword>
<dbReference type="CDD" id="cd06563">
    <property type="entry name" value="GH20_chitobiase-like"/>
    <property type="match status" value="1"/>
</dbReference>
<evidence type="ECO:0000256" key="1">
    <source>
        <dbReference type="ARBA" id="ARBA00001231"/>
    </source>
</evidence>
<keyword evidence="5" id="KW-0326">Glycosidase</keyword>
<evidence type="ECO:0000313" key="10">
    <source>
        <dbReference type="Proteomes" id="UP000451233"/>
    </source>
</evidence>
<reference evidence="9 10" key="1">
    <citation type="submission" date="2019-11" db="EMBL/GenBank/DDBJ databases">
        <title>Pedobacter sp. HMF7056 Genome sequencing and assembly.</title>
        <authorList>
            <person name="Kang H."/>
            <person name="Kim H."/>
            <person name="Joh K."/>
        </authorList>
    </citation>
    <scope>NUCLEOTIDE SEQUENCE [LARGE SCALE GENOMIC DNA]</scope>
    <source>
        <strain evidence="9 10">HMF7056</strain>
    </source>
</reference>
<comment type="similarity">
    <text evidence="2">Belongs to the glycosyl hydrolase 20 family.</text>
</comment>
<dbReference type="InterPro" id="IPR015883">
    <property type="entry name" value="Glyco_hydro_20_cat"/>
</dbReference>
<dbReference type="InterPro" id="IPR017853">
    <property type="entry name" value="GH"/>
</dbReference>
<dbReference type="GO" id="GO:0016020">
    <property type="term" value="C:membrane"/>
    <property type="evidence" value="ECO:0007669"/>
    <property type="project" value="TreeGrafter"/>
</dbReference>
<dbReference type="Pfam" id="PF00728">
    <property type="entry name" value="Glyco_hydro_20"/>
    <property type="match status" value="1"/>
</dbReference>
<dbReference type="GO" id="GO:0005975">
    <property type="term" value="P:carbohydrate metabolic process"/>
    <property type="evidence" value="ECO:0007669"/>
    <property type="project" value="InterPro"/>
</dbReference>
<feature type="domain" description="Glycoside hydrolase family 20 catalytic" evidence="7">
    <location>
        <begin position="151"/>
        <end position="509"/>
    </location>
</feature>
<comment type="caution">
    <text evidence="9">The sequence shown here is derived from an EMBL/GenBank/DDBJ whole genome shotgun (WGS) entry which is preliminary data.</text>
</comment>
<organism evidence="9 10">
    <name type="scientific">Hufsiella ginkgonis</name>
    <dbReference type="NCBI Taxonomy" id="2695274"/>
    <lineage>
        <taxon>Bacteria</taxon>
        <taxon>Pseudomonadati</taxon>
        <taxon>Bacteroidota</taxon>
        <taxon>Sphingobacteriia</taxon>
        <taxon>Sphingobacteriales</taxon>
        <taxon>Sphingobacteriaceae</taxon>
        <taxon>Hufsiella</taxon>
    </lineage>
</organism>
<evidence type="ECO:0000259" key="8">
    <source>
        <dbReference type="Pfam" id="PF02838"/>
    </source>
</evidence>
<dbReference type="GO" id="GO:0004563">
    <property type="term" value="F:beta-N-acetylhexosaminidase activity"/>
    <property type="evidence" value="ECO:0007669"/>
    <property type="project" value="UniProtKB-EC"/>
</dbReference>
<feature type="active site" description="Proton donor" evidence="6">
    <location>
        <position position="341"/>
    </location>
</feature>
<evidence type="ECO:0000256" key="4">
    <source>
        <dbReference type="ARBA" id="ARBA00022801"/>
    </source>
</evidence>
<dbReference type="EMBL" id="WVHS01000002">
    <property type="protein sequence ID" value="MXV15631.1"/>
    <property type="molecule type" value="Genomic_DNA"/>
</dbReference>
<dbReference type="Gene3D" id="3.30.379.10">
    <property type="entry name" value="Chitobiase/beta-hexosaminidase domain 2-like"/>
    <property type="match status" value="1"/>
</dbReference>
<evidence type="ECO:0000256" key="3">
    <source>
        <dbReference type="ARBA" id="ARBA00012663"/>
    </source>
</evidence>
<proteinExistence type="inferred from homology"/>
<dbReference type="SUPFAM" id="SSF51445">
    <property type="entry name" value="(Trans)glycosidases"/>
    <property type="match status" value="1"/>
</dbReference>
<name>A0A7K1XX98_9SPHI</name>
<protein>
    <recommendedName>
        <fullName evidence="3">beta-N-acetylhexosaminidase</fullName>
        <ecNumber evidence="3">3.2.1.52</ecNumber>
    </recommendedName>
</protein>
<evidence type="ECO:0000259" key="7">
    <source>
        <dbReference type="Pfam" id="PF00728"/>
    </source>
</evidence>
<dbReference type="PANTHER" id="PTHR22600">
    <property type="entry name" value="BETA-HEXOSAMINIDASE"/>
    <property type="match status" value="1"/>
</dbReference>
<dbReference type="InterPro" id="IPR015882">
    <property type="entry name" value="HEX_bac_N"/>
</dbReference>
<feature type="domain" description="Beta-hexosaminidase bacterial type N-terminal" evidence="8">
    <location>
        <begin position="21"/>
        <end position="148"/>
    </location>
</feature>
<dbReference type="Gene3D" id="3.20.20.80">
    <property type="entry name" value="Glycosidases"/>
    <property type="match status" value="1"/>
</dbReference>
<dbReference type="AlphaFoldDB" id="A0A7K1XX98"/>
<dbReference type="SUPFAM" id="SSF55545">
    <property type="entry name" value="beta-N-acetylhexosaminidase-like domain"/>
    <property type="match status" value="1"/>
</dbReference>
<evidence type="ECO:0000256" key="2">
    <source>
        <dbReference type="ARBA" id="ARBA00006285"/>
    </source>
</evidence>
<accession>A0A7K1XX98</accession>
<dbReference type="InterPro" id="IPR025705">
    <property type="entry name" value="Beta_hexosaminidase_sua/sub"/>
</dbReference>
<dbReference type="Pfam" id="PF02838">
    <property type="entry name" value="Glyco_hydro_20b"/>
    <property type="match status" value="1"/>
</dbReference>
<dbReference type="PRINTS" id="PR00738">
    <property type="entry name" value="GLHYDRLASE20"/>
</dbReference>
<evidence type="ECO:0000256" key="5">
    <source>
        <dbReference type="ARBA" id="ARBA00023295"/>
    </source>
</evidence>
<gene>
    <name evidence="9" type="ORF">GS398_09970</name>
</gene>
<sequence length="554" mass="62257">MKQVFYVIFFLSLGLTGYSQVNIIPKPAAVSMPAVKGELTIDASTHLVAATPALQPAADFLNAYLMEYYGFFLRGIKPKGSATTVRLAISTATNGPKEGYSLEAAKGSVTIKGQDAAGVFYGVQSLIQLLPVQKAARLAVPFVTISDYPRFAYRGMHLDVARHFFPVSFIREYIDYLALHKMNYFHWHLTDDQGWRIEIKKYPKLTQIGGFRNGTIIGHFPGTGNDNQHYGGFYTQEQVKEIVRYAAGRSITVVPEIEMPGHASAAIAAYPELSCFPNEPTTYPRRTTVAGDTTGKQVQQTWGVFNDVFAPTETTFTFLENVLDEVMALFPSKLIHIGGDECPKENWKRSAFCQQLIKDKGLKDEHGLQSYFIQRIEKYINGKGRSIIGWDEILEGGLAPNALVMSWRGEQGGIDAAKQSHYVVMTPGSHVYLDHSQTRRDDSLTIGGYTTVQKTYSYEPIPKEINQAEEKFILGAQGNVWTEYMAYPSKVEYQIFPRMTALSEVLWSSRALRNWTDFEPRLKIQLDRYDRWGVSYSKAVLQPEPEPPVKRSSN</sequence>
<dbReference type="Proteomes" id="UP000451233">
    <property type="component" value="Unassembled WGS sequence"/>
</dbReference>
<dbReference type="EC" id="3.2.1.52" evidence="3"/>
<comment type="catalytic activity">
    <reaction evidence="1">
        <text>Hydrolysis of terminal non-reducing N-acetyl-D-hexosamine residues in N-acetyl-beta-D-hexosaminides.</text>
        <dbReference type="EC" id="3.2.1.52"/>
    </reaction>
</comment>
<dbReference type="RefSeq" id="WP_160906611.1">
    <property type="nucleotide sequence ID" value="NZ_WVHS01000002.1"/>
</dbReference>
<dbReference type="GO" id="GO:0030203">
    <property type="term" value="P:glycosaminoglycan metabolic process"/>
    <property type="evidence" value="ECO:0007669"/>
    <property type="project" value="TreeGrafter"/>
</dbReference>
<dbReference type="PANTHER" id="PTHR22600:SF57">
    <property type="entry name" value="BETA-N-ACETYLHEXOSAMINIDASE"/>
    <property type="match status" value="1"/>
</dbReference>